<keyword evidence="3" id="KW-1134">Transmembrane beta strand</keyword>
<sequence>MRLVIKIFLTVILFFNISFAQTLKGFVYELNEKNQKVPLIGTNLYWLNTQLGTTSDENGYFELKKFKSENQSELKLVVSYIGYKPDTLSISDDMDSIEVVLSINRELSEVVVTAVSLSKFIDELDVKQTEVITSKELLKAACCNLAESFTTNASVDVQFQDAVIGAKQIQLLGLAGTYTQMMFENIPTLKGIGSTFGLNYVPGPWMTAISISKGASSVVNGYESITGQINIDYKKPDDIERFYFNAFQSSHYKTDLNANLSLQLNENLSTILLAHTDFITKTFDDDQDSFKDQPNVKQFNFFNRWKYNSLRGFESQFGVQVLNEERNGGQLRPTSSLNPDYQNKLYEININTKRLELFAKNGYVFNDEPYSSIGLILNAQKHQQNSMFGLRNYDAEQKTFYANLLFTAEDEDEINSVTLGASYVFDQYQEKFNGLDYFRKESRPGLFAEYKFAPSNLISVVPGLRVDFHNIYGTFFTPRIHLKLNPNENTTIRVSAGKGYRSVNLFADNLNYLASSRQFILINQPTYEEAWNYGFNITHYLIIGYRDLRLTADFYRTDFIKQTVVDIDSDIRQVRFFNLSGKSYSNSYQIELGYELLKRLDVTAAFRYTDVRTQIGNEILTKPLVSRYKTLVTISYANEERDWLFDSSFLLNGPGRIPSTAANPLRYQIEDKFKPYVNINAQITKKINYFDIYFGVENLTNFKQKNPIIAPDDPFGNYFDASLIWGPIDGRKFYFGLRMSIM</sequence>
<dbReference type="InterPro" id="IPR037066">
    <property type="entry name" value="Plug_dom_sf"/>
</dbReference>
<keyword evidence="4" id="KW-0812">Transmembrane</keyword>
<keyword evidence="6" id="KW-0472">Membrane</keyword>
<dbReference type="SUPFAM" id="SSF56935">
    <property type="entry name" value="Porins"/>
    <property type="match status" value="1"/>
</dbReference>
<comment type="subcellular location">
    <subcellularLocation>
        <location evidence="1">Cell outer membrane</location>
        <topology evidence="1">Multi-pass membrane protein</topology>
    </subcellularLocation>
</comment>
<keyword evidence="9" id="KW-0675">Receptor</keyword>
<protein>
    <submittedName>
        <fullName evidence="9">TonB-dependent receptor</fullName>
    </submittedName>
</protein>
<evidence type="ECO:0000256" key="7">
    <source>
        <dbReference type="ARBA" id="ARBA00023237"/>
    </source>
</evidence>
<dbReference type="PANTHER" id="PTHR30069">
    <property type="entry name" value="TONB-DEPENDENT OUTER MEMBRANE RECEPTOR"/>
    <property type="match status" value="1"/>
</dbReference>
<evidence type="ECO:0000313" key="9">
    <source>
        <dbReference type="EMBL" id="HGT46500.1"/>
    </source>
</evidence>
<evidence type="ECO:0000256" key="6">
    <source>
        <dbReference type="ARBA" id="ARBA00023136"/>
    </source>
</evidence>
<dbReference type="InterPro" id="IPR039426">
    <property type="entry name" value="TonB-dep_rcpt-like"/>
</dbReference>
<dbReference type="AlphaFoldDB" id="A0A832DEJ3"/>
<dbReference type="Pfam" id="PF07715">
    <property type="entry name" value="Plug"/>
    <property type="match status" value="1"/>
</dbReference>
<evidence type="ECO:0000256" key="3">
    <source>
        <dbReference type="ARBA" id="ARBA00022452"/>
    </source>
</evidence>
<reference evidence="9" key="1">
    <citation type="journal article" date="2020" name="mSystems">
        <title>Genome- and Community-Level Interaction Insights into Carbon Utilization and Element Cycling Functions of Hydrothermarchaeota in Hydrothermal Sediment.</title>
        <authorList>
            <person name="Zhou Z."/>
            <person name="Liu Y."/>
            <person name="Xu W."/>
            <person name="Pan J."/>
            <person name="Luo Z.H."/>
            <person name="Li M."/>
        </authorList>
    </citation>
    <scope>NUCLEOTIDE SEQUENCE [LARGE SCALE GENOMIC DNA]</scope>
    <source>
        <strain evidence="9">SpSt-500</strain>
    </source>
</reference>
<feature type="domain" description="TonB-dependent receptor plug" evidence="8">
    <location>
        <begin position="128"/>
        <end position="227"/>
    </location>
</feature>
<dbReference type="Gene3D" id="2.60.40.1120">
    <property type="entry name" value="Carboxypeptidase-like, regulatory domain"/>
    <property type="match status" value="1"/>
</dbReference>
<dbReference type="GO" id="GO:0015344">
    <property type="term" value="F:siderophore uptake transmembrane transporter activity"/>
    <property type="evidence" value="ECO:0007669"/>
    <property type="project" value="TreeGrafter"/>
</dbReference>
<evidence type="ECO:0000256" key="2">
    <source>
        <dbReference type="ARBA" id="ARBA00022448"/>
    </source>
</evidence>
<dbReference type="EMBL" id="DSVI01000004">
    <property type="protein sequence ID" value="HGT46500.1"/>
    <property type="molecule type" value="Genomic_DNA"/>
</dbReference>
<keyword evidence="2" id="KW-0813">Transport</keyword>
<gene>
    <name evidence="9" type="ORF">ENS56_00495</name>
</gene>
<accession>A0A832DEJ3</accession>
<evidence type="ECO:0000256" key="1">
    <source>
        <dbReference type="ARBA" id="ARBA00004571"/>
    </source>
</evidence>
<evidence type="ECO:0000256" key="5">
    <source>
        <dbReference type="ARBA" id="ARBA00022729"/>
    </source>
</evidence>
<proteinExistence type="predicted"/>
<evidence type="ECO:0000256" key="4">
    <source>
        <dbReference type="ARBA" id="ARBA00022692"/>
    </source>
</evidence>
<dbReference type="InterPro" id="IPR036942">
    <property type="entry name" value="Beta-barrel_TonB_sf"/>
</dbReference>
<name>A0A832DEJ3_9BACT</name>
<dbReference type="Pfam" id="PF13715">
    <property type="entry name" value="CarbopepD_reg_2"/>
    <property type="match status" value="1"/>
</dbReference>
<dbReference type="GO" id="GO:0009279">
    <property type="term" value="C:cell outer membrane"/>
    <property type="evidence" value="ECO:0007669"/>
    <property type="project" value="UniProtKB-SubCell"/>
</dbReference>
<dbReference type="GO" id="GO:0044718">
    <property type="term" value="P:siderophore transmembrane transport"/>
    <property type="evidence" value="ECO:0007669"/>
    <property type="project" value="TreeGrafter"/>
</dbReference>
<dbReference type="Gene3D" id="2.170.130.10">
    <property type="entry name" value="TonB-dependent receptor, plug domain"/>
    <property type="match status" value="1"/>
</dbReference>
<dbReference type="InterPro" id="IPR012910">
    <property type="entry name" value="Plug_dom"/>
</dbReference>
<evidence type="ECO:0000259" key="8">
    <source>
        <dbReference type="Pfam" id="PF07715"/>
    </source>
</evidence>
<dbReference type="InterPro" id="IPR008969">
    <property type="entry name" value="CarboxyPept-like_regulatory"/>
</dbReference>
<keyword evidence="7" id="KW-0998">Cell outer membrane</keyword>
<comment type="caution">
    <text evidence="9">The sequence shown here is derived from an EMBL/GenBank/DDBJ whole genome shotgun (WGS) entry which is preliminary data.</text>
</comment>
<organism evidence="9">
    <name type="scientific">Ignavibacterium album</name>
    <dbReference type="NCBI Taxonomy" id="591197"/>
    <lineage>
        <taxon>Bacteria</taxon>
        <taxon>Pseudomonadati</taxon>
        <taxon>Ignavibacteriota</taxon>
        <taxon>Ignavibacteria</taxon>
        <taxon>Ignavibacteriales</taxon>
        <taxon>Ignavibacteriaceae</taxon>
        <taxon>Ignavibacterium</taxon>
    </lineage>
</organism>
<dbReference type="SUPFAM" id="SSF49464">
    <property type="entry name" value="Carboxypeptidase regulatory domain-like"/>
    <property type="match status" value="1"/>
</dbReference>
<dbReference type="Gene3D" id="2.40.170.20">
    <property type="entry name" value="TonB-dependent receptor, beta-barrel domain"/>
    <property type="match status" value="1"/>
</dbReference>
<keyword evidence="5" id="KW-0732">Signal</keyword>
<dbReference type="PANTHER" id="PTHR30069:SF29">
    <property type="entry name" value="HEMOGLOBIN AND HEMOGLOBIN-HAPTOGLOBIN-BINDING PROTEIN 1-RELATED"/>
    <property type="match status" value="1"/>
</dbReference>